<dbReference type="Pfam" id="PF22481">
    <property type="entry name" value="DUF6985"/>
    <property type="match status" value="1"/>
</dbReference>
<accession>A0A517QLI8</accession>
<evidence type="ECO:0000259" key="1">
    <source>
        <dbReference type="Pfam" id="PF22481"/>
    </source>
</evidence>
<dbReference type="EMBL" id="CP036267">
    <property type="protein sequence ID" value="QDT32479.1"/>
    <property type="molecule type" value="Genomic_DNA"/>
</dbReference>
<evidence type="ECO:0000313" key="2">
    <source>
        <dbReference type="EMBL" id="QDT32479.1"/>
    </source>
</evidence>
<dbReference type="OrthoDB" id="251582at2"/>
<dbReference type="Proteomes" id="UP000315724">
    <property type="component" value="Chromosome"/>
</dbReference>
<name>A0A517QLI8_9PLAN</name>
<organism evidence="2 3">
    <name type="scientific">Thalassoglobus polymorphus</name>
    <dbReference type="NCBI Taxonomy" id="2527994"/>
    <lineage>
        <taxon>Bacteria</taxon>
        <taxon>Pseudomonadati</taxon>
        <taxon>Planctomycetota</taxon>
        <taxon>Planctomycetia</taxon>
        <taxon>Planctomycetales</taxon>
        <taxon>Planctomycetaceae</taxon>
        <taxon>Thalassoglobus</taxon>
    </lineage>
</organism>
<proteinExistence type="predicted"/>
<gene>
    <name evidence="2" type="ORF">Mal48_17250</name>
</gene>
<feature type="domain" description="DUF6985" evidence="1">
    <location>
        <begin position="86"/>
        <end position="205"/>
    </location>
</feature>
<dbReference type="AlphaFoldDB" id="A0A517QLI8"/>
<keyword evidence="3" id="KW-1185">Reference proteome</keyword>
<dbReference type="KEGG" id="tpol:Mal48_17250"/>
<evidence type="ECO:0000313" key="3">
    <source>
        <dbReference type="Proteomes" id="UP000315724"/>
    </source>
</evidence>
<dbReference type="InterPro" id="IPR054254">
    <property type="entry name" value="DUF6985"/>
</dbReference>
<reference evidence="2 3" key="1">
    <citation type="submission" date="2019-02" db="EMBL/GenBank/DDBJ databases">
        <title>Deep-cultivation of Planctomycetes and their phenomic and genomic characterization uncovers novel biology.</title>
        <authorList>
            <person name="Wiegand S."/>
            <person name="Jogler M."/>
            <person name="Boedeker C."/>
            <person name="Pinto D."/>
            <person name="Vollmers J."/>
            <person name="Rivas-Marin E."/>
            <person name="Kohn T."/>
            <person name="Peeters S.H."/>
            <person name="Heuer A."/>
            <person name="Rast P."/>
            <person name="Oberbeckmann S."/>
            <person name="Bunk B."/>
            <person name="Jeske O."/>
            <person name="Meyerdierks A."/>
            <person name="Storesund J.E."/>
            <person name="Kallscheuer N."/>
            <person name="Luecker S."/>
            <person name="Lage O.M."/>
            <person name="Pohl T."/>
            <person name="Merkel B.J."/>
            <person name="Hornburger P."/>
            <person name="Mueller R.-W."/>
            <person name="Bruemmer F."/>
            <person name="Labrenz M."/>
            <person name="Spormann A.M."/>
            <person name="Op den Camp H."/>
            <person name="Overmann J."/>
            <person name="Amann R."/>
            <person name="Jetten M.S.M."/>
            <person name="Mascher T."/>
            <person name="Medema M.H."/>
            <person name="Devos D.P."/>
            <person name="Kaster A.-K."/>
            <person name="Ovreas L."/>
            <person name="Rohde M."/>
            <person name="Galperin M.Y."/>
            <person name="Jogler C."/>
        </authorList>
    </citation>
    <scope>NUCLEOTIDE SEQUENCE [LARGE SCALE GENOMIC DNA]</scope>
    <source>
        <strain evidence="2 3">Mal48</strain>
    </source>
</reference>
<sequence length="243" mass="27886">MAKTTNHPAFGRLVPDDLGEDLMCFRKFSSMEIFWHPDSKKQLQDLEPKHRDLVKKWEQQPGELPQICRNFDVLAALQSLGVYEVGVSQSEEKEAAIPSPAQVTAWEIFIANEKEICERICDAILRYYLNLRKTEPQWFEEEDDCPASPESIEDLTSCIRFDGMNLSPETIPGLSSISFGWEVDWDMEHGLQMILHEGQPIAIGNDLYSPEDILTEANFQREIFTEEEQAAYQNFANLVETSH</sequence>
<protein>
    <recommendedName>
        <fullName evidence="1">DUF6985 domain-containing protein</fullName>
    </recommendedName>
</protein>
<dbReference type="RefSeq" id="WP_145197768.1">
    <property type="nucleotide sequence ID" value="NZ_CP036267.1"/>
</dbReference>